<dbReference type="OrthoDB" id="188700at2"/>
<protein>
    <submittedName>
        <fullName evidence="2">DNA-binding MarR family transcriptional regulator</fullName>
    </submittedName>
</protein>
<dbReference type="PANTHER" id="PTHR33164:SF89">
    <property type="entry name" value="MARR FAMILY REGULATORY PROTEIN"/>
    <property type="match status" value="1"/>
</dbReference>
<dbReference type="Proteomes" id="UP000318431">
    <property type="component" value="Unassembled WGS sequence"/>
</dbReference>
<dbReference type="PROSITE" id="PS50995">
    <property type="entry name" value="HTH_MARR_2"/>
    <property type="match status" value="1"/>
</dbReference>
<dbReference type="InterPro" id="IPR000835">
    <property type="entry name" value="HTH_MarR-typ"/>
</dbReference>
<proteinExistence type="predicted"/>
<organism evidence="2 3">
    <name type="scientific">Pseudoduganella lurida</name>
    <dbReference type="NCBI Taxonomy" id="1036180"/>
    <lineage>
        <taxon>Bacteria</taxon>
        <taxon>Pseudomonadati</taxon>
        <taxon>Pseudomonadota</taxon>
        <taxon>Betaproteobacteria</taxon>
        <taxon>Burkholderiales</taxon>
        <taxon>Oxalobacteraceae</taxon>
        <taxon>Telluria group</taxon>
        <taxon>Pseudoduganella</taxon>
    </lineage>
</organism>
<dbReference type="Pfam" id="PF12802">
    <property type="entry name" value="MarR_2"/>
    <property type="match status" value="1"/>
</dbReference>
<name>A0A562QYF8_9BURK</name>
<dbReference type="Gene3D" id="1.10.10.10">
    <property type="entry name" value="Winged helix-like DNA-binding domain superfamily/Winged helix DNA-binding domain"/>
    <property type="match status" value="1"/>
</dbReference>
<gene>
    <name evidence="2" type="ORF">IP91_04753</name>
</gene>
<dbReference type="SUPFAM" id="SSF46785">
    <property type="entry name" value="Winged helix' DNA-binding domain"/>
    <property type="match status" value="1"/>
</dbReference>
<evidence type="ECO:0000313" key="3">
    <source>
        <dbReference type="Proteomes" id="UP000318431"/>
    </source>
</evidence>
<dbReference type="SMART" id="SM00347">
    <property type="entry name" value="HTH_MARR"/>
    <property type="match status" value="1"/>
</dbReference>
<evidence type="ECO:0000259" key="1">
    <source>
        <dbReference type="PROSITE" id="PS50995"/>
    </source>
</evidence>
<accession>A0A562QYF8</accession>
<dbReference type="AlphaFoldDB" id="A0A562QYF8"/>
<sequence length="158" mass="17566">MRSRDTEADSTDPVTDAATVMETVHAIMHLYRARQFRTMRNGPHDLTHMESKALGYFARHPGATQSDLMAHSGRDKAQLARLVRGLRDRGLLEATVDEMDRRSTHLHVTAEGKAISRALQRSGEVLAEVAVTGLDEAQRRQLLALLAQVKKNLDAAEE</sequence>
<evidence type="ECO:0000313" key="2">
    <source>
        <dbReference type="EMBL" id="TWI61166.1"/>
    </source>
</evidence>
<dbReference type="EMBL" id="VLLB01000012">
    <property type="protein sequence ID" value="TWI61166.1"/>
    <property type="molecule type" value="Genomic_DNA"/>
</dbReference>
<feature type="domain" description="HTH marR-type" evidence="1">
    <location>
        <begin position="20"/>
        <end position="151"/>
    </location>
</feature>
<keyword evidence="3" id="KW-1185">Reference proteome</keyword>
<dbReference type="GO" id="GO:0006950">
    <property type="term" value="P:response to stress"/>
    <property type="evidence" value="ECO:0007669"/>
    <property type="project" value="TreeGrafter"/>
</dbReference>
<dbReference type="InterPro" id="IPR039422">
    <property type="entry name" value="MarR/SlyA-like"/>
</dbReference>
<dbReference type="RefSeq" id="WP_145652692.1">
    <property type="nucleotide sequence ID" value="NZ_VLLB01000012.1"/>
</dbReference>
<keyword evidence="2" id="KW-0238">DNA-binding</keyword>
<dbReference type="InterPro" id="IPR036388">
    <property type="entry name" value="WH-like_DNA-bd_sf"/>
</dbReference>
<dbReference type="PANTHER" id="PTHR33164">
    <property type="entry name" value="TRANSCRIPTIONAL REGULATOR, MARR FAMILY"/>
    <property type="match status" value="1"/>
</dbReference>
<dbReference type="GO" id="GO:0003700">
    <property type="term" value="F:DNA-binding transcription factor activity"/>
    <property type="evidence" value="ECO:0007669"/>
    <property type="project" value="InterPro"/>
</dbReference>
<dbReference type="GO" id="GO:0003677">
    <property type="term" value="F:DNA binding"/>
    <property type="evidence" value="ECO:0007669"/>
    <property type="project" value="UniProtKB-KW"/>
</dbReference>
<comment type="caution">
    <text evidence="2">The sequence shown here is derived from an EMBL/GenBank/DDBJ whole genome shotgun (WGS) entry which is preliminary data.</text>
</comment>
<reference evidence="2 3" key="1">
    <citation type="journal article" date="2015" name="Stand. Genomic Sci.">
        <title>Genomic Encyclopedia of Bacterial and Archaeal Type Strains, Phase III: the genomes of soil and plant-associated and newly described type strains.</title>
        <authorList>
            <person name="Whitman W.B."/>
            <person name="Woyke T."/>
            <person name="Klenk H.P."/>
            <person name="Zhou Y."/>
            <person name="Lilburn T.G."/>
            <person name="Beck B.J."/>
            <person name="De Vos P."/>
            <person name="Vandamme P."/>
            <person name="Eisen J.A."/>
            <person name="Garrity G."/>
            <person name="Hugenholtz P."/>
            <person name="Kyrpides N.C."/>
        </authorList>
    </citation>
    <scope>NUCLEOTIDE SEQUENCE [LARGE SCALE GENOMIC DNA]</scope>
    <source>
        <strain evidence="2 3">CGMCC 1.10822</strain>
    </source>
</reference>
<dbReference type="InterPro" id="IPR036390">
    <property type="entry name" value="WH_DNA-bd_sf"/>
</dbReference>